<evidence type="ECO:0000256" key="4">
    <source>
        <dbReference type="ARBA" id="ARBA00022827"/>
    </source>
</evidence>
<feature type="domain" description="Glucose-methanol-choline oxidoreductase N-terminal" evidence="10">
    <location>
        <begin position="107"/>
        <end position="130"/>
    </location>
</feature>
<evidence type="ECO:0000256" key="5">
    <source>
        <dbReference type="ARBA" id="ARBA00023002"/>
    </source>
</evidence>
<keyword evidence="3 8" id="KW-0285">Flavoprotein</keyword>
<feature type="signal peptide" evidence="9">
    <location>
        <begin position="1"/>
        <end position="22"/>
    </location>
</feature>
<dbReference type="PANTHER" id="PTHR11552">
    <property type="entry name" value="GLUCOSE-METHANOL-CHOLINE GMC OXIDOREDUCTASE"/>
    <property type="match status" value="1"/>
</dbReference>
<dbReference type="Proteomes" id="UP001244011">
    <property type="component" value="Unassembled WGS sequence"/>
</dbReference>
<dbReference type="GO" id="GO:0050660">
    <property type="term" value="F:flavin adenine dinucleotide binding"/>
    <property type="evidence" value="ECO:0007669"/>
    <property type="project" value="InterPro"/>
</dbReference>
<feature type="active site" description="Proton donor" evidence="6">
    <location>
        <position position="536"/>
    </location>
</feature>
<sequence length="600" mass="63558">MRAPSLRAATLAAAAVAAPAAAATEAGRAFDYVVAGGGTCGLALANRLSADAHASVAVVEPGSDVRGNANVTGVARWLDTQGTAVDWQYLSAAQAGAGNRTVVYHAGKAVGGTSAINGMTYIRGDAAEIDAWEALGNDGWNWDALYPYYKQVEHWTPPTAAQVSAGGTYDPEFHGDGGPLDVCFPPELSNGSFYQVARDTWDALGYPKIRDVNGGSVRGFDVWPMTVDRDADVREDAARAYYWPVADRPNLTLIKGTVTRLLWQEETTAHPCGSGGVSASGVEYLDSDGVVRVLEVKKEVILSAGSLRTPPILERSGIGNPRILGKLGIDTVVELPGVGENLQDQPNLSLVYSGKINETGYVPYATFATAQDVFGNSSSTIASTTRSSLSEWAERTASRTGGGLDAGALEKIFQVQHDLIFKRNVTIAEILTTASGDLLVSAFWALLPFSRGGVHLRSTSHDDVDDPVIDPAFFDIAFDLDTQVAIGRLAQAYWAEMPVADLVVENISPGTSVLPLPASDEQWESLVTEAFTPNFHPIGTAAMMARELGGVVDPELRVYGTGNVRVVDASVLPLQISGHLTATLYAVAERASEMIRTTTG</sequence>
<evidence type="ECO:0000256" key="2">
    <source>
        <dbReference type="ARBA" id="ARBA00010790"/>
    </source>
</evidence>
<dbReference type="GeneID" id="85306542"/>
<evidence type="ECO:0000256" key="9">
    <source>
        <dbReference type="SAM" id="SignalP"/>
    </source>
</evidence>
<dbReference type="InterPro" id="IPR007867">
    <property type="entry name" value="GMC_OxRtase_C"/>
</dbReference>
<keyword evidence="4 7" id="KW-0274">FAD</keyword>
<organism evidence="12 13">
    <name type="scientific">Phialemonium atrogriseum</name>
    <dbReference type="NCBI Taxonomy" id="1093897"/>
    <lineage>
        <taxon>Eukaryota</taxon>
        <taxon>Fungi</taxon>
        <taxon>Dikarya</taxon>
        <taxon>Ascomycota</taxon>
        <taxon>Pezizomycotina</taxon>
        <taxon>Sordariomycetes</taxon>
        <taxon>Sordariomycetidae</taxon>
        <taxon>Cephalothecales</taxon>
        <taxon>Cephalothecaceae</taxon>
        <taxon>Phialemonium</taxon>
    </lineage>
</organism>
<dbReference type="InterPro" id="IPR012132">
    <property type="entry name" value="GMC_OxRdtase"/>
</dbReference>
<keyword evidence="13" id="KW-1185">Reference proteome</keyword>
<dbReference type="Gene3D" id="4.10.450.10">
    <property type="entry name" value="Glucose Oxidase, domain 2"/>
    <property type="match status" value="1"/>
</dbReference>
<evidence type="ECO:0000259" key="11">
    <source>
        <dbReference type="PROSITE" id="PS00624"/>
    </source>
</evidence>
<dbReference type="PROSITE" id="PS00623">
    <property type="entry name" value="GMC_OXRED_1"/>
    <property type="match status" value="1"/>
</dbReference>
<evidence type="ECO:0000256" key="7">
    <source>
        <dbReference type="PIRSR" id="PIRSR000137-2"/>
    </source>
</evidence>
<feature type="binding site" evidence="7">
    <location>
        <position position="258"/>
    </location>
    <ligand>
        <name>FAD</name>
        <dbReference type="ChEBI" id="CHEBI:57692"/>
    </ligand>
</feature>
<evidence type="ECO:0000313" key="12">
    <source>
        <dbReference type="EMBL" id="KAK1762112.1"/>
    </source>
</evidence>
<comment type="caution">
    <text evidence="12">The sequence shown here is derived from an EMBL/GenBank/DDBJ whole genome shotgun (WGS) entry which is preliminary data.</text>
</comment>
<dbReference type="InterPro" id="IPR036188">
    <property type="entry name" value="FAD/NAD-bd_sf"/>
</dbReference>
<evidence type="ECO:0000256" key="3">
    <source>
        <dbReference type="ARBA" id="ARBA00022630"/>
    </source>
</evidence>
<dbReference type="InterPro" id="IPR027424">
    <property type="entry name" value="Glucose_Oxidase_domain_2"/>
</dbReference>
<dbReference type="PROSITE" id="PS00624">
    <property type="entry name" value="GMC_OXRED_2"/>
    <property type="match status" value="1"/>
</dbReference>
<evidence type="ECO:0000259" key="10">
    <source>
        <dbReference type="PROSITE" id="PS00623"/>
    </source>
</evidence>
<dbReference type="RefSeq" id="XP_060278325.1">
    <property type="nucleotide sequence ID" value="XM_060423355.1"/>
</dbReference>
<dbReference type="PANTHER" id="PTHR11552:SF201">
    <property type="entry name" value="GLUCOSE-METHANOL-CHOLINE OXIDOREDUCTASE N-TERMINAL DOMAIN-CONTAINING PROTEIN"/>
    <property type="match status" value="1"/>
</dbReference>
<evidence type="ECO:0000256" key="6">
    <source>
        <dbReference type="PIRSR" id="PIRSR000137-1"/>
    </source>
</evidence>
<dbReference type="Pfam" id="PF05199">
    <property type="entry name" value="GMC_oxred_C"/>
    <property type="match status" value="1"/>
</dbReference>
<dbReference type="InterPro" id="IPR000172">
    <property type="entry name" value="GMC_OxRdtase_N"/>
</dbReference>
<evidence type="ECO:0000256" key="8">
    <source>
        <dbReference type="RuleBase" id="RU003968"/>
    </source>
</evidence>
<comment type="cofactor">
    <cofactor evidence="1 7">
        <name>FAD</name>
        <dbReference type="ChEBI" id="CHEBI:57692"/>
    </cofactor>
</comment>
<dbReference type="GO" id="GO:0016614">
    <property type="term" value="F:oxidoreductase activity, acting on CH-OH group of donors"/>
    <property type="evidence" value="ECO:0007669"/>
    <property type="project" value="InterPro"/>
</dbReference>
<evidence type="ECO:0000313" key="13">
    <source>
        <dbReference type="Proteomes" id="UP001244011"/>
    </source>
</evidence>
<dbReference type="SUPFAM" id="SSF54373">
    <property type="entry name" value="FAD-linked reductases, C-terminal domain"/>
    <property type="match status" value="1"/>
</dbReference>
<dbReference type="SUPFAM" id="SSF51905">
    <property type="entry name" value="FAD/NAD(P)-binding domain"/>
    <property type="match status" value="1"/>
</dbReference>
<reference evidence="12" key="1">
    <citation type="submission" date="2023-06" db="EMBL/GenBank/DDBJ databases">
        <title>Genome-scale phylogeny and comparative genomics of the fungal order Sordariales.</title>
        <authorList>
            <consortium name="Lawrence Berkeley National Laboratory"/>
            <person name="Hensen N."/>
            <person name="Bonometti L."/>
            <person name="Westerberg I."/>
            <person name="Brannstrom I.O."/>
            <person name="Guillou S."/>
            <person name="Cros-Aarteil S."/>
            <person name="Calhoun S."/>
            <person name="Haridas S."/>
            <person name="Kuo A."/>
            <person name="Mondo S."/>
            <person name="Pangilinan J."/>
            <person name="Riley R."/>
            <person name="Labutti K."/>
            <person name="Andreopoulos B."/>
            <person name="Lipzen A."/>
            <person name="Chen C."/>
            <person name="Yanf M."/>
            <person name="Daum C."/>
            <person name="Ng V."/>
            <person name="Clum A."/>
            <person name="Steindorff A."/>
            <person name="Ohm R."/>
            <person name="Martin F."/>
            <person name="Silar P."/>
            <person name="Natvig D."/>
            <person name="Lalanne C."/>
            <person name="Gautier V."/>
            <person name="Ament-Velasquez S.L."/>
            <person name="Kruys A."/>
            <person name="Hutchinson M.I."/>
            <person name="Powell A.J."/>
            <person name="Barry K."/>
            <person name="Miller A.N."/>
            <person name="Grigoriev I.V."/>
            <person name="Debuchy R."/>
            <person name="Gladieux P."/>
            <person name="Thoren M.H."/>
            <person name="Johannesson H."/>
        </authorList>
    </citation>
    <scope>NUCLEOTIDE SEQUENCE</scope>
    <source>
        <strain evidence="12">8032-3</strain>
    </source>
</reference>
<accession>A0AAJ0BSA8</accession>
<keyword evidence="5" id="KW-0560">Oxidoreductase</keyword>
<dbReference type="Gene3D" id="3.50.50.60">
    <property type="entry name" value="FAD/NAD(P)-binding domain"/>
    <property type="match status" value="1"/>
</dbReference>
<protein>
    <submittedName>
        <fullName evidence="12">GMC oxidoreductase</fullName>
    </submittedName>
</protein>
<dbReference type="Gene3D" id="3.30.560.10">
    <property type="entry name" value="Glucose Oxidase, domain 3"/>
    <property type="match status" value="1"/>
</dbReference>
<dbReference type="PIRSF" id="PIRSF000137">
    <property type="entry name" value="Alcohol_oxidase"/>
    <property type="match status" value="1"/>
</dbReference>
<dbReference type="EMBL" id="MU839043">
    <property type="protein sequence ID" value="KAK1762112.1"/>
    <property type="molecule type" value="Genomic_DNA"/>
</dbReference>
<keyword evidence="9" id="KW-0732">Signal</keyword>
<dbReference type="Pfam" id="PF00732">
    <property type="entry name" value="GMC_oxred_N"/>
    <property type="match status" value="1"/>
</dbReference>
<name>A0AAJ0BSA8_9PEZI</name>
<dbReference type="AlphaFoldDB" id="A0AAJ0BSA8"/>
<comment type="similarity">
    <text evidence="2 8">Belongs to the GMC oxidoreductase family.</text>
</comment>
<proteinExistence type="inferred from homology"/>
<feature type="domain" description="Glucose-methanol-choline oxidoreductase N-terminal" evidence="11">
    <location>
        <begin position="305"/>
        <end position="319"/>
    </location>
</feature>
<evidence type="ECO:0000256" key="1">
    <source>
        <dbReference type="ARBA" id="ARBA00001974"/>
    </source>
</evidence>
<feature type="binding site" evidence="7">
    <location>
        <position position="113"/>
    </location>
    <ligand>
        <name>FAD</name>
        <dbReference type="ChEBI" id="CHEBI:57692"/>
    </ligand>
</feature>
<feature type="chain" id="PRO_5042509736" evidence="9">
    <location>
        <begin position="23"/>
        <end position="600"/>
    </location>
</feature>
<gene>
    <name evidence="12" type="ORF">QBC33DRAFT_293329</name>
</gene>
<feature type="active site" description="Proton acceptor" evidence="6">
    <location>
        <position position="579"/>
    </location>
</feature>